<dbReference type="Proteomes" id="UP000463470">
    <property type="component" value="Unassembled WGS sequence"/>
</dbReference>
<reference evidence="2 3" key="1">
    <citation type="submission" date="2020-01" db="EMBL/GenBank/DDBJ databases">
        <title>Whole-genome sequence of Heliobacterium undosum DSM 13378.</title>
        <authorList>
            <person name="Kyndt J.A."/>
            <person name="Meyer T.E."/>
        </authorList>
    </citation>
    <scope>NUCLEOTIDE SEQUENCE [LARGE SCALE GENOMIC DNA]</scope>
    <source>
        <strain evidence="2 3">DSM 13378</strain>
    </source>
</reference>
<feature type="compositionally biased region" description="Polar residues" evidence="1">
    <location>
        <begin position="41"/>
        <end position="51"/>
    </location>
</feature>
<sequence length="51" mass="5424">MTDKQPKGRTNNEVFPTVIPGSEDWALNAAATPEDIGRGQNPKSTESAPKA</sequence>
<keyword evidence="3" id="KW-1185">Reference proteome</keyword>
<evidence type="ECO:0000313" key="3">
    <source>
        <dbReference type="Proteomes" id="UP000463470"/>
    </source>
</evidence>
<accession>A0A845L8V2</accession>
<organism evidence="2 3">
    <name type="scientific">Heliomicrobium undosum</name>
    <dbReference type="NCBI Taxonomy" id="121734"/>
    <lineage>
        <taxon>Bacteria</taxon>
        <taxon>Bacillati</taxon>
        <taxon>Bacillota</taxon>
        <taxon>Clostridia</taxon>
        <taxon>Eubacteriales</taxon>
        <taxon>Heliobacteriaceae</taxon>
        <taxon>Heliomicrobium</taxon>
    </lineage>
</organism>
<dbReference type="EMBL" id="WXEY01000004">
    <property type="protein sequence ID" value="MZP29351.1"/>
    <property type="molecule type" value="Genomic_DNA"/>
</dbReference>
<comment type="caution">
    <text evidence="2">The sequence shown here is derived from an EMBL/GenBank/DDBJ whole genome shotgun (WGS) entry which is preliminary data.</text>
</comment>
<dbReference type="RefSeq" id="WP_161256595.1">
    <property type="nucleotide sequence ID" value="NZ_WXEY01000004.1"/>
</dbReference>
<gene>
    <name evidence="2" type="ORF">GTO91_06480</name>
</gene>
<dbReference type="OrthoDB" id="9889484at2"/>
<evidence type="ECO:0000256" key="1">
    <source>
        <dbReference type="SAM" id="MobiDB-lite"/>
    </source>
</evidence>
<name>A0A845L8V2_9FIRM</name>
<feature type="region of interest" description="Disordered" evidence="1">
    <location>
        <begin position="1"/>
        <end position="51"/>
    </location>
</feature>
<protein>
    <submittedName>
        <fullName evidence="2">Uncharacterized protein</fullName>
    </submittedName>
</protein>
<dbReference type="AlphaFoldDB" id="A0A845L8V2"/>
<proteinExistence type="predicted"/>
<evidence type="ECO:0000313" key="2">
    <source>
        <dbReference type="EMBL" id="MZP29351.1"/>
    </source>
</evidence>